<sequence length="129" mass="14278">MSATKVPPRLKVSKTLSHPVDPAVVLGFEGRNVMLGHDCLVLKAETLPAVREQPAVTRFVIPEKEAWRAIEEDLHIYILDEGDVYHATPLVIEDSVLHTGRKFGEDVDGRAVEVSEMPSWPRGAVEVTN</sequence>
<evidence type="ECO:0000313" key="2">
    <source>
        <dbReference type="Proteomes" id="UP000011138"/>
    </source>
</evidence>
<dbReference type="RefSeq" id="YP_007379125.1">
    <property type="nucleotide sequence ID" value="NC_020159.1"/>
</dbReference>
<proteinExistence type="predicted"/>
<organism evidence="1 2">
    <name type="scientific">Halorubrum sodomense tailed virus 2</name>
    <dbReference type="NCBI Taxonomy" id="1262527"/>
    <lineage>
        <taxon>Viruses</taxon>
        <taxon>Duplodnaviria</taxon>
        <taxon>Heunggongvirae</taxon>
        <taxon>Uroviricota</taxon>
        <taxon>Caudoviricetes</taxon>
        <taxon>Thumleimavirales</taxon>
        <taxon>Hafunaviridae</taxon>
        <taxon>Mincapvirus</taxon>
        <taxon>Mincapvirus eilatense</taxon>
        <taxon>Mincapvirus HSTV2</taxon>
    </lineage>
</organism>
<gene>
    <name evidence="1" type="primary">46</name>
    <name evidence="1" type="ORF">HSTV2_46</name>
</gene>
<dbReference type="OrthoDB" id="31409at10239"/>
<accession>L7TK11</accession>
<dbReference type="EMBL" id="KC117376">
    <property type="protein sequence ID" value="AGC34315.1"/>
    <property type="molecule type" value="Genomic_DNA"/>
</dbReference>
<keyword evidence="2" id="KW-1185">Reference proteome</keyword>
<evidence type="ECO:0000313" key="1">
    <source>
        <dbReference type="EMBL" id="AGC34315.1"/>
    </source>
</evidence>
<protein>
    <submittedName>
        <fullName evidence="1">Uncharacterized protein</fullName>
    </submittedName>
</protein>
<reference evidence="1 2" key="1">
    <citation type="journal article" date="2013" name="J. Virol.">
        <title>Insights into head-tailed viruses infecting extremely halophilic archaea.</title>
        <authorList>
            <person name="Pietila M.K."/>
            <person name="Laurinmaki P."/>
            <person name="Russell D.A."/>
            <person name="Ko C.C."/>
            <person name="Jacobs-Sera D."/>
            <person name="Butcher S.J."/>
            <person name="Bamford D.H."/>
            <person name="Hendrix R.W."/>
        </authorList>
    </citation>
    <scope>NUCLEOTIDE SEQUENCE [LARGE SCALE GENOMIC DNA]</scope>
</reference>
<dbReference type="Proteomes" id="UP000011138">
    <property type="component" value="Segment"/>
</dbReference>
<name>L7TK11_9CAUD</name>
<dbReference type="KEGG" id="vg:14477184"/>
<dbReference type="GeneID" id="14477184"/>